<comment type="caution">
    <text evidence="2">The sequence shown here is derived from an EMBL/GenBank/DDBJ whole genome shotgun (WGS) entry which is preliminary data.</text>
</comment>
<dbReference type="EMBL" id="JACVVK020000153">
    <property type="protein sequence ID" value="KAK7488254.1"/>
    <property type="molecule type" value="Genomic_DNA"/>
</dbReference>
<name>A0ABD0KMB2_9CAEN</name>
<protein>
    <submittedName>
        <fullName evidence="2">Uncharacterized protein</fullName>
    </submittedName>
</protein>
<organism evidence="2 3">
    <name type="scientific">Batillaria attramentaria</name>
    <dbReference type="NCBI Taxonomy" id="370345"/>
    <lineage>
        <taxon>Eukaryota</taxon>
        <taxon>Metazoa</taxon>
        <taxon>Spiralia</taxon>
        <taxon>Lophotrochozoa</taxon>
        <taxon>Mollusca</taxon>
        <taxon>Gastropoda</taxon>
        <taxon>Caenogastropoda</taxon>
        <taxon>Sorbeoconcha</taxon>
        <taxon>Cerithioidea</taxon>
        <taxon>Batillariidae</taxon>
        <taxon>Batillaria</taxon>
    </lineage>
</organism>
<keyword evidence="3" id="KW-1185">Reference proteome</keyword>
<dbReference type="Proteomes" id="UP001519460">
    <property type="component" value="Unassembled WGS sequence"/>
</dbReference>
<evidence type="ECO:0000313" key="3">
    <source>
        <dbReference type="Proteomes" id="UP001519460"/>
    </source>
</evidence>
<feature type="compositionally biased region" description="Basic and acidic residues" evidence="1">
    <location>
        <begin position="54"/>
        <end position="73"/>
    </location>
</feature>
<proteinExistence type="predicted"/>
<feature type="compositionally biased region" description="Low complexity" evidence="1">
    <location>
        <begin position="92"/>
        <end position="103"/>
    </location>
</feature>
<feature type="compositionally biased region" description="Polar residues" evidence="1">
    <location>
        <begin position="14"/>
        <end position="37"/>
    </location>
</feature>
<reference evidence="2 3" key="1">
    <citation type="journal article" date="2023" name="Sci. Data">
        <title>Genome assembly of the Korean intertidal mud-creeper Batillaria attramentaria.</title>
        <authorList>
            <person name="Patra A.K."/>
            <person name="Ho P.T."/>
            <person name="Jun S."/>
            <person name="Lee S.J."/>
            <person name="Kim Y."/>
            <person name="Won Y.J."/>
        </authorList>
    </citation>
    <scope>NUCLEOTIDE SEQUENCE [LARGE SCALE GENOMIC DNA]</scope>
    <source>
        <strain evidence="2">Wonlab-2016</strain>
    </source>
</reference>
<evidence type="ECO:0000256" key="1">
    <source>
        <dbReference type="SAM" id="MobiDB-lite"/>
    </source>
</evidence>
<evidence type="ECO:0000313" key="2">
    <source>
        <dbReference type="EMBL" id="KAK7488254.1"/>
    </source>
</evidence>
<gene>
    <name evidence="2" type="ORF">BaRGS_00020561</name>
</gene>
<accession>A0ABD0KMB2</accession>
<sequence>MATAIPKTKKKKSNTGLKSENNIISTQPPDLHQTPSVRATGPPAVLRSTQADKNVNRERELRRARQQEEEKHLAAARRAAPNNTQNLPQPRSAQAGGTSASAGGAECKMQSVLKFQAESITNDPATPPKLKESVYTVDKGLETLSTDVQQATSQGRELTKPEKKEFVKRAKSEVQGVMDFLNVLEDHLDEDDDGRTGSGHGGPTPNGGSWWNRLLRWLLDRVTRLWETLKSIVVSGVEQLKSLFTRLIEWIKSLFRADDKENTLSDV</sequence>
<feature type="compositionally biased region" description="Polar residues" evidence="1">
    <location>
        <begin position="81"/>
        <end position="91"/>
    </location>
</feature>
<feature type="region of interest" description="Disordered" evidence="1">
    <location>
        <begin position="1"/>
        <end position="103"/>
    </location>
</feature>
<dbReference type="AlphaFoldDB" id="A0ABD0KMB2"/>